<feature type="chain" id="PRO_5040846613" evidence="1">
    <location>
        <begin position="25"/>
        <end position="289"/>
    </location>
</feature>
<evidence type="ECO:0000259" key="2">
    <source>
        <dbReference type="Pfam" id="PF13472"/>
    </source>
</evidence>
<evidence type="ECO:0000256" key="1">
    <source>
        <dbReference type="SAM" id="SignalP"/>
    </source>
</evidence>
<keyword evidence="1" id="KW-0732">Signal</keyword>
<protein>
    <submittedName>
        <fullName evidence="3">GDSL-type esterase/lipase family protein</fullName>
    </submittedName>
</protein>
<reference evidence="3" key="1">
    <citation type="submission" date="2022-02" db="EMBL/GenBank/DDBJ databases">
        <title>Corynebacterium sp. from urogenital microbiome.</title>
        <authorList>
            <person name="Cappelli E.A."/>
            <person name="Ribeiro T.G."/>
            <person name="Peixe L."/>
        </authorList>
    </citation>
    <scope>NUCLEOTIDE SEQUENCE</scope>
    <source>
        <strain evidence="3">C8Ua_172</strain>
    </source>
</reference>
<dbReference type="InterPro" id="IPR036514">
    <property type="entry name" value="SGNH_hydro_sf"/>
</dbReference>
<gene>
    <name evidence="3" type="ORF">L8U60_07080</name>
</gene>
<name>A0A9X3RJQ5_9CORY</name>
<proteinExistence type="predicted"/>
<dbReference type="SUPFAM" id="SSF52266">
    <property type="entry name" value="SGNH hydrolase"/>
    <property type="match status" value="1"/>
</dbReference>
<sequence>MRFSRLSKAIAAACLSVVCFGAGSAVVTTADAAPNGNLVAFGDSYTSNPDELRNTLKNVQIPDIQHFVWGTYPSRDGCLQAPNNWPRQVQRLSGIPVADYSCTAESSHVLTDKVNLAIRNGDIHPGTRAVVFAVGINDYGPYGIGRGATPFDQNKMRADFVRNVVSATNRVRSVAPNAKILLPGMLAVTEPYGVQSLCFLNAIPNLALGFPFPLLQHVENLNRDNQRAAAAAARITYIENKDPSAGHNTCVPADTRWVAGIVDTTNHNMSLHPTEAGSRFMAEQVIRHL</sequence>
<dbReference type="Pfam" id="PF13472">
    <property type="entry name" value="Lipase_GDSL_2"/>
    <property type="match status" value="1"/>
</dbReference>
<dbReference type="Gene3D" id="3.40.50.1110">
    <property type="entry name" value="SGNH hydrolase"/>
    <property type="match status" value="1"/>
</dbReference>
<comment type="caution">
    <text evidence="3">The sequence shown here is derived from an EMBL/GenBank/DDBJ whole genome shotgun (WGS) entry which is preliminary data.</text>
</comment>
<organism evidence="3 4">
    <name type="scientific">Corynebacterium meitnerae</name>
    <dbReference type="NCBI Taxonomy" id="2913498"/>
    <lineage>
        <taxon>Bacteria</taxon>
        <taxon>Bacillati</taxon>
        <taxon>Actinomycetota</taxon>
        <taxon>Actinomycetes</taxon>
        <taxon>Mycobacteriales</taxon>
        <taxon>Corynebacteriaceae</taxon>
        <taxon>Corynebacterium</taxon>
    </lineage>
</organism>
<dbReference type="EMBL" id="JAKMUS010000010">
    <property type="protein sequence ID" value="MCZ9294245.1"/>
    <property type="molecule type" value="Genomic_DNA"/>
</dbReference>
<evidence type="ECO:0000313" key="3">
    <source>
        <dbReference type="EMBL" id="MCZ9294245.1"/>
    </source>
</evidence>
<dbReference type="RefSeq" id="WP_269965669.1">
    <property type="nucleotide sequence ID" value="NZ_JAKMUS010000010.1"/>
</dbReference>
<evidence type="ECO:0000313" key="4">
    <source>
        <dbReference type="Proteomes" id="UP001146468"/>
    </source>
</evidence>
<dbReference type="Proteomes" id="UP001146468">
    <property type="component" value="Unassembled WGS sequence"/>
</dbReference>
<feature type="signal peptide" evidence="1">
    <location>
        <begin position="1"/>
        <end position="24"/>
    </location>
</feature>
<dbReference type="InterPro" id="IPR013830">
    <property type="entry name" value="SGNH_hydro"/>
</dbReference>
<dbReference type="AlphaFoldDB" id="A0A9X3RJQ5"/>
<keyword evidence="4" id="KW-1185">Reference proteome</keyword>
<feature type="domain" description="SGNH hydrolase-type esterase" evidence="2">
    <location>
        <begin position="40"/>
        <end position="279"/>
    </location>
</feature>
<accession>A0A9X3RJQ5</accession>